<protein>
    <submittedName>
        <fullName evidence="1">DUF488 domain-containing protein</fullName>
    </submittedName>
</protein>
<reference evidence="1" key="1">
    <citation type="submission" date="2021-01" db="EMBL/GenBank/DDBJ databases">
        <authorList>
            <person name="Sun Q."/>
        </authorList>
    </citation>
    <scope>NUCLEOTIDE SEQUENCE</scope>
    <source>
        <strain evidence="1">YIM B02566</strain>
    </source>
</reference>
<keyword evidence="2" id="KW-1185">Reference proteome</keyword>
<gene>
    <name evidence="1" type="ORF">JHL16_21595</name>
</gene>
<dbReference type="EMBL" id="JAENHL010000007">
    <property type="protein sequence ID" value="MBK1868968.1"/>
    <property type="molecule type" value="Genomic_DNA"/>
</dbReference>
<dbReference type="Proteomes" id="UP000616151">
    <property type="component" value="Unassembled WGS sequence"/>
</dbReference>
<comment type="caution">
    <text evidence="1">The sequence shown here is derived from an EMBL/GenBank/DDBJ whole genome shotgun (WGS) entry which is preliminary data.</text>
</comment>
<evidence type="ECO:0000313" key="1">
    <source>
        <dbReference type="EMBL" id="MBK1868968.1"/>
    </source>
</evidence>
<accession>A0ACC5R8P6</accession>
<sequence length="115" mass="13413">MPVIQVKRIYEPPARGDGLRILVDRIWPRGISKEKAALDFWAKDVAPSTDLRKWFHHDPERWAEFRTRYLAELKAHRAELDELRAKIAGHRATLLYAAANITQNHAHVLKDVLER</sequence>
<organism evidence="1 2">
    <name type="scientific">Taklimakanibacter albus</name>
    <dbReference type="NCBI Taxonomy" id="2800327"/>
    <lineage>
        <taxon>Bacteria</taxon>
        <taxon>Pseudomonadati</taxon>
        <taxon>Pseudomonadota</taxon>
        <taxon>Alphaproteobacteria</taxon>
        <taxon>Hyphomicrobiales</taxon>
        <taxon>Aestuariivirgaceae</taxon>
        <taxon>Taklimakanibacter</taxon>
    </lineage>
</organism>
<evidence type="ECO:0000313" key="2">
    <source>
        <dbReference type="Proteomes" id="UP000616151"/>
    </source>
</evidence>
<proteinExistence type="predicted"/>
<name>A0ACC5R8P6_9HYPH</name>